<proteinExistence type="predicted"/>
<dbReference type="EMBL" id="JMKJ01000017">
    <property type="protein sequence ID" value="KGG53035.1"/>
    <property type="molecule type" value="Genomic_DNA"/>
</dbReference>
<reference evidence="2 3" key="1">
    <citation type="submission" date="2014-04" db="EMBL/GenBank/DDBJ databases">
        <title>A new species of microsporidia sheds light on the evolution of extreme parasitism.</title>
        <authorList>
            <person name="Haag K.L."/>
            <person name="James T.Y."/>
            <person name="Larsson R."/>
            <person name="Schaer T.M."/>
            <person name="Refardt D."/>
            <person name="Pombert J.-F."/>
            <person name="Ebert D."/>
        </authorList>
    </citation>
    <scope>NUCLEOTIDE SEQUENCE [LARGE SCALE GENOMIC DNA]</scope>
    <source>
        <strain evidence="2 3">UGP3</strain>
        <tissue evidence="2">Spores</tissue>
    </source>
</reference>
<evidence type="ECO:0000256" key="1">
    <source>
        <dbReference type="SAM" id="MobiDB-lite"/>
    </source>
</evidence>
<dbReference type="RefSeq" id="XP_013239471.1">
    <property type="nucleotide sequence ID" value="XM_013384017.1"/>
</dbReference>
<sequence>MPNCPVCGIPISLSALKVDNLFKELVDTFPLTIESIRISRDDGDNWIILPANSSLPPAIEVVDLTLTPDLDYSDDCTDWVAIKTEESVQVESKAFQPLPEVPLSSSSPSGNDGIRTNLRPLFAPACTQDHLPNMPPICPVPVTWHSTPVELERGPSAPPTQIVVESESESDTQYDGISDESNFHASDFSFDRDYDEDEDDDQDALTSMYHATGFVDQFESQILLSLSDGFTTEPIGHSFRPIRLRHASFNNHGLDGDNHDLGRHRNFSSGNPIQLRCQSVPKQKQQKRLLFQDGKDRPHQQETGWKLPNFTGLQPMQKRARLPDSRAPSHTAASGHHRPGFSFEDPIIID</sequence>
<feature type="region of interest" description="Disordered" evidence="1">
    <location>
        <begin position="149"/>
        <end position="201"/>
    </location>
</feature>
<evidence type="ECO:0000313" key="3">
    <source>
        <dbReference type="Proteomes" id="UP000029725"/>
    </source>
</evidence>
<dbReference type="Proteomes" id="UP000029725">
    <property type="component" value="Unassembled WGS sequence"/>
</dbReference>
<organism evidence="2 3">
    <name type="scientific">Mitosporidium daphniae</name>
    <dbReference type="NCBI Taxonomy" id="1485682"/>
    <lineage>
        <taxon>Eukaryota</taxon>
        <taxon>Fungi</taxon>
        <taxon>Fungi incertae sedis</taxon>
        <taxon>Microsporidia</taxon>
        <taxon>Mitosporidium</taxon>
    </lineage>
</organism>
<comment type="caution">
    <text evidence="2">The sequence shown here is derived from an EMBL/GenBank/DDBJ whole genome shotgun (WGS) entry which is preliminary data.</text>
</comment>
<dbReference type="GeneID" id="25258066"/>
<keyword evidence="3" id="KW-1185">Reference proteome</keyword>
<protein>
    <submittedName>
        <fullName evidence="2">Uncharacterized protein</fullName>
    </submittedName>
</protein>
<accession>A0A098VVT6</accession>
<feature type="compositionally biased region" description="Polar residues" evidence="1">
    <location>
        <begin position="267"/>
        <end position="283"/>
    </location>
</feature>
<feature type="region of interest" description="Disordered" evidence="1">
    <location>
        <begin position="255"/>
        <end position="350"/>
    </location>
</feature>
<gene>
    <name evidence="2" type="ORF">DI09_115p10</name>
</gene>
<dbReference type="AlphaFoldDB" id="A0A098VVT6"/>
<dbReference type="HOGENOM" id="CLU_792459_0_0_1"/>
<dbReference type="VEuPathDB" id="MicrosporidiaDB:DI09_115p10"/>
<evidence type="ECO:0000313" key="2">
    <source>
        <dbReference type="EMBL" id="KGG53035.1"/>
    </source>
</evidence>
<name>A0A098VVT6_9MICR</name>
<feature type="compositionally biased region" description="Polar residues" evidence="1">
    <location>
        <begin position="173"/>
        <end position="184"/>
    </location>
</feature>